<dbReference type="InterPro" id="IPR029063">
    <property type="entry name" value="SAM-dependent_MTases_sf"/>
</dbReference>
<dbReference type="GO" id="GO:0008168">
    <property type="term" value="F:methyltransferase activity"/>
    <property type="evidence" value="ECO:0007669"/>
    <property type="project" value="UniProtKB-KW"/>
</dbReference>
<name>A0ABQ4N4E5_9BACL</name>
<dbReference type="EMBL" id="BOVJ01000052">
    <property type="protein sequence ID" value="GIQ63048.1"/>
    <property type="molecule type" value="Genomic_DNA"/>
</dbReference>
<feature type="domain" description="Methyltransferase type 11" evidence="1">
    <location>
        <begin position="101"/>
        <end position="159"/>
    </location>
</feature>
<dbReference type="RefSeq" id="WP_244863326.1">
    <property type="nucleotide sequence ID" value="NZ_BOVJ01000052.1"/>
</dbReference>
<organism evidence="2 3">
    <name type="scientific">Paenibacillus cisolokensis</name>
    <dbReference type="NCBI Taxonomy" id="1658519"/>
    <lineage>
        <taxon>Bacteria</taxon>
        <taxon>Bacillati</taxon>
        <taxon>Bacillota</taxon>
        <taxon>Bacilli</taxon>
        <taxon>Bacillales</taxon>
        <taxon>Paenibacillaceae</taxon>
        <taxon>Paenibacillus</taxon>
    </lineage>
</organism>
<sequence>MFALTDGLLAAGEILDVAAGASSFVADATRSGYRAVAADPRYGLPPGEWLAEAAGEIGVSSRKIAALADIYDWSFYGDPAHHRLMREASLARFAEDIASPDAQERYVPGALPELPFASDRFDLVLCSHFLFLYGEQFGEHFHERSLLELLRVCKPGGEIRIYPLVDLAWKPYPGLDGLIERIVRQGASAERLPSQLPFIPHSDRLLRIVKGGVHDSHCILTEETL</sequence>
<dbReference type="Gene3D" id="3.40.50.150">
    <property type="entry name" value="Vaccinia Virus protein VP39"/>
    <property type="match status" value="1"/>
</dbReference>
<keyword evidence="3" id="KW-1185">Reference proteome</keyword>
<dbReference type="SUPFAM" id="SSF53335">
    <property type="entry name" value="S-adenosyl-L-methionine-dependent methyltransferases"/>
    <property type="match status" value="1"/>
</dbReference>
<dbReference type="GO" id="GO:0032259">
    <property type="term" value="P:methylation"/>
    <property type="evidence" value="ECO:0007669"/>
    <property type="project" value="UniProtKB-KW"/>
</dbReference>
<proteinExistence type="predicted"/>
<accession>A0ABQ4N4E5</accession>
<evidence type="ECO:0000313" key="3">
    <source>
        <dbReference type="Proteomes" id="UP000680304"/>
    </source>
</evidence>
<evidence type="ECO:0000259" key="1">
    <source>
        <dbReference type="Pfam" id="PF08241"/>
    </source>
</evidence>
<gene>
    <name evidence="2" type="ORF">PACILC2_16160</name>
</gene>
<keyword evidence="2" id="KW-0489">Methyltransferase</keyword>
<keyword evidence="2" id="KW-0808">Transferase</keyword>
<dbReference type="Pfam" id="PF08241">
    <property type="entry name" value="Methyltransf_11"/>
    <property type="match status" value="1"/>
</dbReference>
<evidence type="ECO:0000313" key="2">
    <source>
        <dbReference type="EMBL" id="GIQ63048.1"/>
    </source>
</evidence>
<dbReference type="Proteomes" id="UP000680304">
    <property type="component" value="Unassembled WGS sequence"/>
</dbReference>
<comment type="caution">
    <text evidence="2">The sequence shown here is derived from an EMBL/GenBank/DDBJ whole genome shotgun (WGS) entry which is preliminary data.</text>
</comment>
<dbReference type="InterPro" id="IPR013216">
    <property type="entry name" value="Methyltransf_11"/>
</dbReference>
<protein>
    <submittedName>
        <fullName evidence="2">SAM-dependent methyltransferase</fullName>
    </submittedName>
</protein>
<reference evidence="2 3" key="1">
    <citation type="submission" date="2021-04" db="EMBL/GenBank/DDBJ databases">
        <title>Draft genome sequence of Paenibacillus cisolokensis, LC2-13A.</title>
        <authorList>
            <person name="Uke A."/>
            <person name="Chhe C."/>
            <person name="Baramee S."/>
            <person name="Kosugi A."/>
        </authorList>
    </citation>
    <scope>NUCLEOTIDE SEQUENCE [LARGE SCALE GENOMIC DNA]</scope>
    <source>
        <strain evidence="2 3">LC2-13A</strain>
    </source>
</reference>